<keyword evidence="2" id="KW-0167">Capsid protein</keyword>
<keyword evidence="3" id="KW-1185">Reference proteome</keyword>
<accession>A0ABY4GL23</accession>
<dbReference type="Pfam" id="PF11122">
    <property type="entry name" value="Spore-coat_CotD"/>
    <property type="match status" value="1"/>
</dbReference>
<reference evidence="2 3" key="1">
    <citation type="submission" date="2022-04" db="EMBL/GenBank/DDBJ databases">
        <title>Gracilibacillus sp. isolated from saltern.</title>
        <authorList>
            <person name="Won M."/>
            <person name="Lee C.-M."/>
            <person name="Woen H.-Y."/>
            <person name="Kwon S.-W."/>
        </authorList>
    </citation>
    <scope>NUCLEOTIDE SEQUENCE [LARGE SCALE GENOMIC DNA]</scope>
    <source>
        <strain evidence="2 3">SSPM10-3</strain>
    </source>
</reference>
<feature type="compositionally biased region" description="Low complexity" evidence="1">
    <location>
        <begin position="1"/>
        <end position="15"/>
    </location>
</feature>
<evidence type="ECO:0000313" key="3">
    <source>
        <dbReference type="Proteomes" id="UP000831537"/>
    </source>
</evidence>
<feature type="region of interest" description="Disordered" evidence="1">
    <location>
        <begin position="1"/>
        <end position="23"/>
    </location>
</feature>
<feature type="compositionally biased region" description="Gly residues" evidence="1">
    <location>
        <begin position="101"/>
        <end position="110"/>
    </location>
</feature>
<protein>
    <submittedName>
        <fullName evidence="2">Spore coat protein</fullName>
    </submittedName>
</protein>
<dbReference type="InterPro" id="IPR020108">
    <property type="entry name" value="Spore_coat_CotD"/>
</dbReference>
<dbReference type="Proteomes" id="UP000831537">
    <property type="component" value="Chromosome"/>
</dbReference>
<dbReference type="RefSeq" id="WP_244742212.1">
    <property type="nucleotide sequence ID" value="NZ_CP095071.1"/>
</dbReference>
<feature type="compositionally biased region" description="Polar residues" evidence="1">
    <location>
        <begin position="83"/>
        <end position="97"/>
    </location>
</feature>
<dbReference type="EMBL" id="CP095071">
    <property type="protein sequence ID" value="UOQ84452.1"/>
    <property type="molecule type" value="Genomic_DNA"/>
</dbReference>
<evidence type="ECO:0000256" key="1">
    <source>
        <dbReference type="SAM" id="MobiDB-lite"/>
    </source>
</evidence>
<organism evidence="2 3">
    <name type="scientific">Gracilibacillus salinarum</name>
    <dbReference type="NCBI Taxonomy" id="2932255"/>
    <lineage>
        <taxon>Bacteria</taxon>
        <taxon>Bacillati</taxon>
        <taxon>Bacillota</taxon>
        <taxon>Bacilli</taxon>
        <taxon>Bacillales</taxon>
        <taxon>Bacillaceae</taxon>
        <taxon>Gracilibacillus</taxon>
    </lineage>
</organism>
<keyword evidence="2" id="KW-0946">Virion</keyword>
<proteinExistence type="predicted"/>
<feature type="region of interest" description="Disordered" evidence="1">
    <location>
        <begin position="82"/>
        <end position="126"/>
    </location>
</feature>
<gene>
    <name evidence="2" type="ORF">MUN87_17420</name>
</gene>
<evidence type="ECO:0000313" key="2">
    <source>
        <dbReference type="EMBL" id="UOQ84452.1"/>
    </source>
</evidence>
<sequence>MGCCNNSRNNGRNNRVSPAQEETIVHPTQRVRNVSTNRSVVRNVYPTEVVNVNRNVVRSENYYPVMNSDVNETVVEQYDCGSDMNSPNCQRVSPASTNNGNGNGNNNGGRGRSKKKCHRNDGWSWI</sequence>
<name>A0ABY4GL23_9BACI</name>